<dbReference type="InterPro" id="IPR036188">
    <property type="entry name" value="FAD/NAD-bd_sf"/>
</dbReference>
<evidence type="ECO:0000313" key="5">
    <source>
        <dbReference type="Proteomes" id="UP000287224"/>
    </source>
</evidence>
<dbReference type="SUPFAM" id="SSF51905">
    <property type="entry name" value="FAD/NAD(P)-binding domain"/>
    <property type="match status" value="1"/>
</dbReference>
<keyword evidence="1" id="KW-0560">Oxidoreductase</keyword>
<reference evidence="5" key="1">
    <citation type="submission" date="2018-12" db="EMBL/GenBank/DDBJ databases">
        <title>Tengunoibacter tsumagoiensis gen. nov., sp. nov., Dictyobacter kobayashii sp. nov., D. alpinus sp. nov., and D. joshuensis sp. nov. and description of Dictyobacteraceae fam. nov. within the order Ktedonobacterales isolated from Tengu-no-mugimeshi.</title>
        <authorList>
            <person name="Wang C.M."/>
            <person name="Zheng Y."/>
            <person name="Sakai Y."/>
            <person name="Toyoda A."/>
            <person name="Minakuchi Y."/>
            <person name="Abe K."/>
            <person name="Yokota A."/>
            <person name="Yabe S."/>
        </authorList>
    </citation>
    <scope>NUCLEOTIDE SEQUENCE [LARGE SCALE GENOMIC DNA]</scope>
    <source>
        <strain evidence="5">S-27</strain>
    </source>
</reference>
<evidence type="ECO:0000259" key="3">
    <source>
        <dbReference type="Pfam" id="PF01494"/>
    </source>
</evidence>
<dbReference type="OrthoDB" id="9766816at2"/>
<dbReference type="InterPro" id="IPR050493">
    <property type="entry name" value="FAD-dep_Monooxygenase_BioMet"/>
</dbReference>
<organism evidence="4 5">
    <name type="scientific">Dictyobacter aurantiacus</name>
    <dbReference type="NCBI Taxonomy" id="1936993"/>
    <lineage>
        <taxon>Bacteria</taxon>
        <taxon>Bacillati</taxon>
        <taxon>Chloroflexota</taxon>
        <taxon>Ktedonobacteria</taxon>
        <taxon>Ktedonobacterales</taxon>
        <taxon>Dictyobacteraceae</taxon>
        <taxon>Dictyobacter</taxon>
    </lineage>
</organism>
<feature type="domain" description="FAD-binding" evidence="3">
    <location>
        <begin position="8"/>
        <end position="349"/>
    </location>
</feature>
<dbReference type="InterPro" id="IPR002938">
    <property type="entry name" value="FAD-bd"/>
</dbReference>
<dbReference type="RefSeq" id="WP_126597992.1">
    <property type="nucleotide sequence ID" value="NZ_BIFQ01000001.1"/>
</dbReference>
<proteinExistence type="predicted"/>
<dbReference type="PANTHER" id="PTHR13789:SF309">
    <property type="entry name" value="PUTATIVE (AFU_ORTHOLOGUE AFUA_6G14510)-RELATED"/>
    <property type="match status" value="1"/>
</dbReference>
<protein>
    <submittedName>
        <fullName evidence="4">FAD-dependent oxidoreductase</fullName>
    </submittedName>
</protein>
<dbReference type="GO" id="GO:0004497">
    <property type="term" value="F:monooxygenase activity"/>
    <property type="evidence" value="ECO:0007669"/>
    <property type="project" value="UniProtKB-KW"/>
</dbReference>
<dbReference type="AlphaFoldDB" id="A0A401ZJN0"/>
<gene>
    <name evidence="4" type="ORF">KDAU_43710</name>
</gene>
<comment type="caution">
    <text evidence="4">The sequence shown here is derived from an EMBL/GenBank/DDBJ whole genome shotgun (WGS) entry which is preliminary data.</text>
</comment>
<dbReference type="PANTHER" id="PTHR13789">
    <property type="entry name" value="MONOOXYGENASE"/>
    <property type="match status" value="1"/>
</dbReference>
<keyword evidence="2" id="KW-0503">Monooxygenase</keyword>
<dbReference type="Gene3D" id="3.50.50.60">
    <property type="entry name" value="FAD/NAD(P)-binding domain"/>
    <property type="match status" value="1"/>
</dbReference>
<keyword evidence="5" id="KW-1185">Reference proteome</keyword>
<sequence length="407" mass="45131">MNRSARKALIIGFGVAGPVLALFLQRAGIEAEIYEARAASTDYGGSFLNLASNGLHVLKELGLEHEVVQRGSPIPRMVSWSGKGKPLGEVHNGARIEVGAPSINILRSRLHQVLREEVERKGIKIHYGKKLVDLKSGAQSVVATFADGTRSEGTFVAGCDGVHSRIRRLINPDAPAPRYTGLISIGGFAQHSSFPPTKNTMHFVFGSRAFFGYHVSTSGEMYWFVNYPRKAEPGRGEVDMIESDEWQTRMLDLFRDDMPLISDMIRATDSKIIGYPFYDIHTQPIWYREGMVLVGDALHAVSASAGQGASMAIEDAIVLAKCLRDQQDLTTAFASYERQRRARDERVVRYGRQVSNTKVATNPVQVWLRDISLPLVFKLFANPASLDWIYSHHVAWNEPVASETMGT</sequence>
<dbReference type="Proteomes" id="UP000287224">
    <property type="component" value="Unassembled WGS sequence"/>
</dbReference>
<dbReference type="Pfam" id="PF01494">
    <property type="entry name" value="FAD_binding_3"/>
    <property type="match status" value="1"/>
</dbReference>
<evidence type="ECO:0000256" key="2">
    <source>
        <dbReference type="ARBA" id="ARBA00023033"/>
    </source>
</evidence>
<name>A0A401ZJN0_9CHLR</name>
<evidence type="ECO:0000256" key="1">
    <source>
        <dbReference type="ARBA" id="ARBA00023002"/>
    </source>
</evidence>
<accession>A0A401ZJN0</accession>
<dbReference type="EMBL" id="BIFQ01000001">
    <property type="protein sequence ID" value="GCE07042.1"/>
    <property type="molecule type" value="Genomic_DNA"/>
</dbReference>
<dbReference type="GO" id="GO:0071949">
    <property type="term" value="F:FAD binding"/>
    <property type="evidence" value="ECO:0007669"/>
    <property type="project" value="InterPro"/>
</dbReference>
<dbReference type="PRINTS" id="PR00420">
    <property type="entry name" value="RNGMNOXGNASE"/>
</dbReference>
<evidence type="ECO:0000313" key="4">
    <source>
        <dbReference type="EMBL" id="GCE07042.1"/>
    </source>
</evidence>